<dbReference type="RefSeq" id="WP_218253194.1">
    <property type="nucleotide sequence ID" value="NZ_JABXWD010000286.1"/>
</dbReference>
<dbReference type="Proteomes" id="UP001196980">
    <property type="component" value="Unassembled WGS sequence"/>
</dbReference>
<evidence type="ECO:0000313" key="1">
    <source>
        <dbReference type="EMBL" id="MBV6342578.1"/>
    </source>
</evidence>
<gene>
    <name evidence="1" type="ORF">HWQ67_13395</name>
</gene>
<reference evidence="1 2" key="1">
    <citation type="journal article" date="2020" name="J Geophys Res Biogeosci">
        <title>Magnetotaxis as an Adaptation to Enable Bacterial Shuttling of Microbial Sulfur and Sulfur Cycling Across Aquatic Oxic#Anoxic Interfaces.</title>
        <authorList>
            <person name="Li J."/>
            <person name="Liu P."/>
            <person name="Wang J."/>
            <person name="Roberts A.P."/>
            <person name="Pan Y."/>
        </authorList>
    </citation>
    <scope>NUCLEOTIDE SEQUENCE [LARGE SCALE GENOMIC DNA]</scope>
    <source>
        <strain evidence="1 2">MYR-1_YQ</strain>
    </source>
</reference>
<name>A0ABS6S2F5_9BACT</name>
<accession>A0ABS6S2F5</accession>
<evidence type="ECO:0000313" key="2">
    <source>
        <dbReference type="Proteomes" id="UP001196980"/>
    </source>
</evidence>
<comment type="caution">
    <text evidence="1">The sequence shown here is derived from an EMBL/GenBank/DDBJ whole genome shotgun (WGS) entry which is preliminary data.</text>
</comment>
<proteinExistence type="predicted"/>
<sequence>MPKKIKKKHGSRHAQLVETSREQEKMSGVLLDYAKPLLVTTKTTEETKKALDLSLIFWNASFLPDDKQKETLEALVKEYTTTKKDKIAARELFAFMINRKLTEFSDIDRLIMAYDFTEDDNGGFYIQVASTMQRNI</sequence>
<dbReference type="EMBL" id="JABXWD010000286">
    <property type="protein sequence ID" value="MBV6342578.1"/>
    <property type="molecule type" value="Genomic_DNA"/>
</dbReference>
<protein>
    <submittedName>
        <fullName evidence="1">Uncharacterized protein</fullName>
    </submittedName>
</protein>
<organism evidence="1 2">
    <name type="scientific">Candidatus Magnetobacterium casense</name>
    <dbReference type="NCBI Taxonomy" id="1455061"/>
    <lineage>
        <taxon>Bacteria</taxon>
        <taxon>Pseudomonadati</taxon>
        <taxon>Nitrospirota</taxon>
        <taxon>Thermodesulfovibrionia</taxon>
        <taxon>Thermodesulfovibrionales</taxon>
        <taxon>Candidatus Magnetobacteriaceae</taxon>
        <taxon>Candidatus Magnetobacterium</taxon>
    </lineage>
</organism>
<keyword evidence="2" id="KW-1185">Reference proteome</keyword>